<protein>
    <recommendedName>
        <fullName evidence="6">Matrin-type domain-containing protein</fullName>
    </recommendedName>
</protein>
<keyword evidence="2" id="KW-0479">Metal-binding</keyword>
<gene>
    <name evidence="7" type="ORF">CmeUKMEL1_02800</name>
</gene>
<dbReference type="GO" id="GO:0003676">
    <property type="term" value="F:nucleic acid binding"/>
    <property type="evidence" value="ECO:0007669"/>
    <property type="project" value="InterPro"/>
</dbReference>
<proteinExistence type="predicted"/>
<evidence type="ECO:0000259" key="6">
    <source>
        <dbReference type="PROSITE" id="PS50171"/>
    </source>
</evidence>
<evidence type="ECO:0000256" key="2">
    <source>
        <dbReference type="ARBA" id="ARBA00022723"/>
    </source>
</evidence>
<dbReference type="PROSITE" id="PS50171">
    <property type="entry name" value="ZF_MATRIN"/>
    <property type="match status" value="1"/>
</dbReference>
<keyword evidence="3" id="KW-0863">Zinc-finger</keyword>
<name>A0A2P4YXI2_9CRYT</name>
<dbReference type="GO" id="GO:0008270">
    <property type="term" value="F:zinc ion binding"/>
    <property type="evidence" value="ECO:0007669"/>
    <property type="project" value="UniProtKB-KW"/>
</dbReference>
<dbReference type="Proteomes" id="UP000236928">
    <property type="component" value="Unassembled WGS sequence"/>
</dbReference>
<dbReference type="OrthoDB" id="191651at2759"/>
<dbReference type="EMBL" id="JIBK01000004">
    <property type="protein sequence ID" value="POM82519.1"/>
    <property type="molecule type" value="Genomic_DNA"/>
</dbReference>
<dbReference type="SMART" id="SM00451">
    <property type="entry name" value="ZnF_U1"/>
    <property type="match status" value="1"/>
</dbReference>
<comment type="subcellular location">
    <subcellularLocation>
        <location evidence="1">Nucleus</location>
    </subcellularLocation>
</comment>
<accession>A0A2P4YXI2</accession>
<evidence type="ECO:0000256" key="5">
    <source>
        <dbReference type="ARBA" id="ARBA00023242"/>
    </source>
</evidence>
<reference evidence="7 8" key="1">
    <citation type="submission" date="2014-04" db="EMBL/GenBank/DDBJ databases">
        <title>Comparative Genomics of Cryptosporidium Species.</title>
        <authorList>
            <person name="Silva J.C."/>
            <person name="Su Q."/>
            <person name="Chalmers R."/>
            <person name="Chibucos M.C."/>
            <person name="Elwin K."/>
            <person name="Godinez A."/>
            <person name="Guo F."/>
            <person name="Huynh K."/>
            <person name="Orvis J."/>
            <person name="Ott S."/>
            <person name="Sadzewicz L."/>
            <person name="Sengamalay N."/>
            <person name="Shetty A."/>
            <person name="Sun M."/>
            <person name="Tallon L."/>
            <person name="Xiao L."/>
            <person name="Zhang H."/>
            <person name="Fraser C.M."/>
            <person name="Zhu G."/>
            <person name="Kissinger J."/>
            <person name="Widmer G."/>
        </authorList>
    </citation>
    <scope>NUCLEOTIDE SEQUENCE [LARGE SCALE GENOMIC DNA]</scope>
    <source>
        <strain evidence="7 8">UKMEL1</strain>
    </source>
</reference>
<evidence type="ECO:0000256" key="1">
    <source>
        <dbReference type="ARBA" id="ARBA00004123"/>
    </source>
</evidence>
<evidence type="ECO:0000313" key="7">
    <source>
        <dbReference type="EMBL" id="POM82519.1"/>
    </source>
</evidence>
<evidence type="ECO:0000256" key="4">
    <source>
        <dbReference type="ARBA" id="ARBA00022833"/>
    </source>
</evidence>
<keyword evidence="4" id="KW-0862">Zinc</keyword>
<comment type="caution">
    <text evidence="7">The sequence shown here is derived from an EMBL/GenBank/DDBJ whole genome shotgun (WGS) entry which is preliminary data.</text>
</comment>
<feature type="domain" description="Matrin-type" evidence="6">
    <location>
        <begin position="11"/>
        <end position="42"/>
    </location>
</feature>
<organism evidence="7 8">
    <name type="scientific">Cryptosporidium meleagridis</name>
    <dbReference type="NCBI Taxonomy" id="93969"/>
    <lineage>
        <taxon>Eukaryota</taxon>
        <taxon>Sar</taxon>
        <taxon>Alveolata</taxon>
        <taxon>Apicomplexa</taxon>
        <taxon>Conoidasida</taxon>
        <taxon>Coccidia</taxon>
        <taxon>Eucoccidiorida</taxon>
        <taxon>Eimeriorina</taxon>
        <taxon>Cryptosporidiidae</taxon>
        <taxon>Cryptosporidium</taxon>
    </lineage>
</organism>
<dbReference type="VEuPathDB" id="CryptoDB:CmeUKMEL1_02800"/>
<dbReference type="AlphaFoldDB" id="A0A2P4YXI2"/>
<keyword evidence="5" id="KW-0539">Nucleus</keyword>
<keyword evidence="8" id="KW-1185">Reference proteome</keyword>
<dbReference type="GO" id="GO:0005634">
    <property type="term" value="C:nucleus"/>
    <property type="evidence" value="ECO:0007669"/>
    <property type="project" value="UniProtKB-SubCell"/>
</dbReference>
<dbReference type="Gene3D" id="3.30.160.60">
    <property type="entry name" value="Classic Zinc Finger"/>
    <property type="match status" value="1"/>
</dbReference>
<dbReference type="InterPro" id="IPR000690">
    <property type="entry name" value="Matrin/U1-C_Znf_C2H2"/>
</dbReference>
<sequence>MRRNKEVNNKHYCRVCKIWIENHPNNLRSHQEGGRHNYNLRKLLKSENYRELQKKKDEEEVRKEFMKLQGVEQTPNREKKRIKLIDKEVRSGSSTTFGDNVFTANYTFDNSKNVFEKGDYNEAHNGNKNEMGIIGKWEEVKESESAFLGNITLEQQDRVQAPNPFKPVEGCVQIKKNSLSQKVYSCFSDIEGSFEEQQFDEKGTSDCQNVKSEKIKIVFKSRKIPR</sequence>
<evidence type="ECO:0000313" key="8">
    <source>
        <dbReference type="Proteomes" id="UP000236928"/>
    </source>
</evidence>
<evidence type="ECO:0000256" key="3">
    <source>
        <dbReference type="ARBA" id="ARBA00022771"/>
    </source>
</evidence>
<dbReference type="InterPro" id="IPR003604">
    <property type="entry name" value="Matrin/U1-like-C_Znf_C2H2"/>
</dbReference>